<dbReference type="GeneID" id="113206886"/>
<dbReference type="GO" id="GO:0005886">
    <property type="term" value="C:plasma membrane"/>
    <property type="evidence" value="ECO:0007669"/>
    <property type="project" value="TreeGrafter"/>
</dbReference>
<feature type="domain" description="Protein kinase" evidence="4">
    <location>
        <begin position="165"/>
        <end position="426"/>
    </location>
</feature>
<feature type="region of interest" description="Disordered" evidence="3">
    <location>
        <begin position="125"/>
        <end position="167"/>
    </location>
</feature>
<proteinExistence type="predicted"/>
<sequence length="426" mass="47983">MSTSPNCTYIYELPENVRIRLCFVLNIEDCWKWLHAIFYDAEEGRIRYDQDQIMEVCGTSPSSQLLKVLGDRNFTIDHLYLALASLNLPRAMGLLEVYVSDHIKNSERLSVQQEEHDGIQFIKRVGSSKPAPDNQIQQSPTPYVSPNSPNLDVKDSPQQGNDSVKPAYSSRGVVSYQQIIQATNNWDSKNSLDSTRKVNFYCGQLNGEIVAIKKLGVQKHEALEEIRKLRDASKGCDNILEMLMFIEGSGNPCLIYPFVLNRSLYDFINIKDNPHLTVDEKLGIAYGIANALTYLHHNVFQSVVLVKSSDILLGESMSPLIADVCLPSMVHEKKTSRDLSLYIPQEGSKGENPDVFCLGTIALELAVGQTVDKLPTHPEIYVEENPDIIKTIPQMLQALIKVCYELWSLPESGIDVIYLKFPWEGE</sequence>
<dbReference type="InterPro" id="IPR000719">
    <property type="entry name" value="Prot_kinase_dom"/>
</dbReference>
<organism evidence="5 6">
    <name type="scientific">Frankliniella occidentalis</name>
    <name type="common">Western flower thrips</name>
    <name type="synonym">Euthrips occidentalis</name>
    <dbReference type="NCBI Taxonomy" id="133901"/>
    <lineage>
        <taxon>Eukaryota</taxon>
        <taxon>Metazoa</taxon>
        <taxon>Ecdysozoa</taxon>
        <taxon>Arthropoda</taxon>
        <taxon>Hexapoda</taxon>
        <taxon>Insecta</taxon>
        <taxon>Pterygota</taxon>
        <taxon>Neoptera</taxon>
        <taxon>Paraneoptera</taxon>
        <taxon>Thysanoptera</taxon>
        <taxon>Terebrantia</taxon>
        <taxon>Thripoidea</taxon>
        <taxon>Thripidae</taxon>
        <taxon>Frankliniella</taxon>
    </lineage>
</organism>
<dbReference type="PROSITE" id="PS50011">
    <property type="entry name" value="PROTEIN_KINASE_DOM"/>
    <property type="match status" value="1"/>
</dbReference>
<dbReference type="Gene3D" id="1.10.510.10">
    <property type="entry name" value="Transferase(Phosphotransferase) domain 1"/>
    <property type="match status" value="1"/>
</dbReference>
<dbReference type="Pfam" id="PF07714">
    <property type="entry name" value="PK_Tyr_Ser-Thr"/>
    <property type="match status" value="1"/>
</dbReference>
<evidence type="ECO:0000313" key="5">
    <source>
        <dbReference type="Proteomes" id="UP000504606"/>
    </source>
</evidence>
<dbReference type="SUPFAM" id="SSF47986">
    <property type="entry name" value="DEATH domain"/>
    <property type="match status" value="1"/>
</dbReference>
<evidence type="ECO:0000259" key="4">
    <source>
        <dbReference type="PROSITE" id="PS50011"/>
    </source>
</evidence>
<evidence type="ECO:0000256" key="3">
    <source>
        <dbReference type="SAM" id="MobiDB-lite"/>
    </source>
</evidence>
<dbReference type="InterPro" id="IPR011029">
    <property type="entry name" value="DEATH-like_dom_sf"/>
</dbReference>
<keyword evidence="2" id="KW-0067">ATP-binding</keyword>
<dbReference type="SUPFAM" id="SSF56112">
    <property type="entry name" value="Protein kinase-like (PK-like)"/>
    <property type="match status" value="1"/>
</dbReference>
<dbReference type="PANTHER" id="PTHR27001:SF931">
    <property type="entry name" value="OS11G0664100 PROTEIN"/>
    <property type="match status" value="1"/>
</dbReference>
<dbReference type="AlphaFoldDB" id="A0A6J1SD35"/>
<evidence type="ECO:0000256" key="1">
    <source>
        <dbReference type="ARBA" id="ARBA00022741"/>
    </source>
</evidence>
<evidence type="ECO:0000313" key="6">
    <source>
        <dbReference type="RefSeq" id="XP_026278957.1"/>
    </source>
</evidence>
<dbReference type="Gene3D" id="1.10.533.10">
    <property type="entry name" value="Death Domain, Fas"/>
    <property type="match status" value="1"/>
</dbReference>
<name>A0A6J1SD35_FRAOC</name>
<dbReference type="InterPro" id="IPR001245">
    <property type="entry name" value="Ser-Thr/Tyr_kinase_cat_dom"/>
</dbReference>
<reference evidence="6" key="1">
    <citation type="submission" date="2025-08" db="UniProtKB">
        <authorList>
            <consortium name="RefSeq"/>
        </authorList>
    </citation>
    <scope>IDENTIFICATION</scope>
    <source>
        <tissue evidence="6">Whole organism</tissue>
    </source>
</reference>
<evidence type="ECO:0000256" key="2">
    <source>
        <dbReference type="ARBA" id="ARBA00022840"/>
    </source>
</evidence>
<accession>A0A6J1SD35</accession>
<dbReference type="GO" id="GO:0004672">
    <property type="term" value="F:protein kinase activity"/>
    <property type="evidence" value="ECO:0007669"/>
    <property type="project" value="InterPro"/>
</dbReference>
<feature type="compositionally biased region" description="Polar residues" evidence="3">
    <location>
        <begin position="134"/>
        <end position="162"/>
    </location>
</feature>
<gene>
    <name evidence="6" type="primary">LOC113206886</name>
</gene>
<keyword evidence="1" id="KW-0547">Nucleotide-binding</keyword>
<dbReference type="InterPro" id="IPR011009">
    <property type="entry name" value="Kinase-like_dom_sf"/>
</dbReference>
<dbReference type="Gene3D" id="3.30.200.20">
    <property type="entry name" value="Phosphorylase Kinase, domain 1"/>
    <property type="match status" value="1"/>
</dbReference>
<dbReference type="GO" id="GO:0005524">
    <property type="term" value="F:ATP binding"/>
    <property type="evidence" value="ECO:0007669"/>
    <property type="project" value="UniProtKB-KW"/>
</dbReference>
<dbReference type="Proteomes" id="UP000504606">
    <property type="component" value="Unplaced"/>
</dbReference>
<protein>
    <submittedName>
        <fullName evidence="6">Serine/threonine-protein kinase pelle-like isoform X2</fullName>
    </submittedName>
</protein>
<dbReference type="PANTHER" id="PTHR27001">
    <property type="entry name" value="OS01G0253100 PROTEIN"/>
    <property type="match status" value="1"/>
</dbReference>
<dbReference type="RefSeq" id="XP_026278957.1">
    <property type="nucleotide sequence ID" value="XM_026423172.2"/>
</dbReference>
<keyword evidence="5" id="KW-1185">Reference proteome</keyword>